<keyword evidence="2" id="KW-0808">Transferase</keyword>
<evidence type="ECO:0000256" key="2">
    <source>
        <dbReference type="ARBA" id="ARBA00022679"/>
    </source>
</evidence>
<proteinExistence type="predicted"/>
<evidence type="ECO:0000313" key="5">
    <source>
        <dbReference type="Proteomes" id="UP000622547"/>
    </source>
</evidence>
<evidence type="ECO:0000259" key="3">
    <source>
        <dbReference type="Pfam" id="PF13649"/>
    </source>
</evidence>
<comment type="caution">
    <text evidence="4">The sequence shown here is derived from an EMBL/GenBank/DDBJ whole genome shotgun (WGS) entry which is preliminary data.</text>
</comment>
<dbReference type="PANTHER" id="PTHR44942:SF4">
    <property type="entry name" value="METHYLTRANSFERASE TYPE 11 DOMAIN-CONTAINING PROTEIN"/>
    <property type="match status" value="1"/>
</dbReference>
<dbReference type="RefSeq" id="WP_204078022.1">
    <property type="nucleotide sequence ID" value="NZ_BAABHI010000019.1"/>
</dbReference>
<dbReference type="Pfam" id="PF13649">
    <property type="entry name" value="Methyltransf_25"/>
    <property type="match status" value="1"/>
</dbReference>
<dbReference type="PANTHER" id="PTHR44942">
    <property type="entry name" value="METHYLTRANSF_11 DOMAIN-CONTAINING PROTEIN"/>
    <property type="match status" value="1"/>
</dbReference>
<gene>
    <name evidence="4" type="ORF">Pph01_76040</name>
</gene>
<evidence type="ECO:0000313" key="4">
    <source>
        <dbReference type="EMBL" id="GII42601.1"/>
    </source>
</evidence>
<dbReference type="GO" id="GO:0032259">
    <property type="term" value="P:methylation"/>
    <property type="evidence" value="ECO:0007669"/>
    <property type="project" value="UniProtKB-KW"/>
</dbReference>
<sequence>MTSEDLHLDRRRARSFGSVADQYDRYRPACPDALIEDFVALRPERVLDVACGTGKVAVPLAKHGLSVLGVEPDERMAEVARGHGVPVEIAPFETWDDAGRRFDLITCGNAWHWIDPARGVLKAAAVLRPGGVIARFWSYHLLEEPVLAVLDAVYGRLAPDAPVHGRTAEKSTEVDPFAESDAFSSVETRKYRWEDTLSADEWVRLVATYSDHQRLGPERLALLQRALYEAIQGLGGAVRSHGETHVLSARRATLPSS</sequence>
<accession>A0A8J3UFZ4</accession>
<name>A0A8J3UFZ4_9ACTN</name>
<dbReference type="InterPro" id="IPR051052">
    <property type="entry name" value="Diverse_substrate_MTase"/>
</dbReference>
<organism evidence="4 5">
    <name type="scientific">Planotetraspora phitsanulokensis</name>
    <dbReference type="NCBI Taxonomy" id="575192"/>
    <lineage>
        <taxon>Bacteria</taxon>
        <taxon>Bacillati</taxon>
        <taxon>Actinomycetota</taxon>
        <taxon>Actinomycetes</taxon>
        <taxon>Streptosporangiales</taxon>
        <taxon>Streptosporangiaceae</taxon>
        <taxon>Planotetraspora</taxon>
    </lineage>
</organism>
<keyword evidence="5" id="KW-1185">Reference proteome</keyword>
<dbReference type="GO" id="GO:0008168">
    <property type="term" value="F:methyltransferase activity"/>
    <property type="evidence" value="ECO:0007669"/>
    <property type="project" value="UniProtKB-KW"/>
</dbReference>
<dbReference type="Proteomes" id="UP000622547">
    <property type="component" value="Unassembled WGS sequence"/>
</dbReference>
<reference evidence="4 5" key="1">
    <citation type="submission" date="2021-01" db="EMBL/GenBank/DDBJ databases">
        <title>Whole genome shotgun sequence of Planotetraspora phitsanulokensis NBRC 104273.</title>
        <authorList>
            <person name="Komaki H."/>
            <person name="Tamura T."/>
        </authorList>
    </citation>
    <scope>NUCLEOTIDE SEQUENCE [LARGE SCALE GENOMIC DNA]</scope>
    <source>
        <strain evidence="4 5">NBRC 104273</strain>
    </source>
</reference>
<dbReference type="InterPro" id="IPR029063">
    <property type="entry name" value="SAM-dependent_MTases_sf"/>
</dbReference>
<dbReference type="InterPro" id="IPR041698">
    <property type="entry name" value="Methyltransf_25"/>
</dbReference>
<dbReference type="SUPFAM" id="SSF53335">
    <property type="entry name" value="S-adenosyl-L-methionine-dependent methyltransferases"/>
    <property type="match status" value="1"/>
</dbReference>
<feature type="domain" description="Methyltransferase" evidence="3">
    <location>
        <begin position="46"/>
        <end position="131"/>
    </location>
</feature>
<protein>
    <submittedName>
        <fullName evidence="4">Methyltransferase type 11</fullName>
    </submittedName>
</protein>
<dbReference type="EMBL" id="BOOP01000045">
    <property type="protein sequence ID" value="GII42601.1"/>
    <property type="molecule type" value="Genomic_DNA"/>
</dbReference>
<dbReference type="CDD" id="cd02440">
    <property type="entry name" value="AdoMet_MTases"/>
    <property type="match status" value="1"/>
</dbReference>
<keyword evidence="1 4" id="KW-0489">Methyltransferase</keyword>
<evidence type="ECO:0000256" key="1">
    <source>
        <dbReference type="ARBA" id="ARBA00022603"/>
    </source>
</evidence>
<dbReference type="AlphaFoldDB" id="A0A8J3UFZ4"/>
<dbReference type="Gene3D" id="3.40.50.150">
    <property type="entry name" value="Vaccinia Virus protein VP39"/>
    <property type="match status" value="1"/>
</dbReference>